<protein>
    <submittedName>
        <fullName evidence="5">AraC family transcriptional regulator</fullName>
    </submittedName>
</protein>
<evidence type="ECO:0000313" key="5">
    <source>
        <dbReference type="EMBL" id="OCT12369.1"/>
    </source>
</evidence>
<keyword evidence="6" id="KW-1185">Reference proteome</keyword>
<dbReference type="SUPFAM" id="SSF46689">
    <property type="entry name" value="Homeodomain-like"/>
    <property type="match status" value="2"/>
</dbReference>
<dbReference type="SMART" id="SM00342">
    <property type="entry name" value="HTH_ARAC"/>
    <property type="match status" value="1"/>
</dbReference>
<evidence type="ECO:0000259" key="4">
    <source>
        <dbReference type="PROSITE" id="PS01124"/>
    </source>
</evidence>
<dbReference type="InterPro" id="IPR011051">
    <property type="entry name" value="RmlC_Cupin_sf"/>
</dbReference>
<keyword evidence="3" id="KW-0804">Transcription</keyword>
<keyword evidence="2" id="KW-0238">DNA-binding</keyword>
<accession>A0A1C0ZWA0</accession>
<comment type="caution">
    <text evidence="5">The sequence shown here is derived from an EMBL/GenBank/DDBJ whole genome shotgun (WGS) entry which is preliminary data.</text>
</comment>
<dbReference type="SUPFAM" id="SSF51182">
    <property type="entry name" value="RmlC-like cupins"/>
    <property type="match status" value="1"/>
</dbReference>
<dbReference type="RefSeq" id="WP_065856602.1">
    <property type="nucleotide sequence ID" value="NZ_LYPC01000027.1"/>
</dbReference>
<dbReference type="PRINTS" id="PR00032">
    <property type="entry name" value="HTHARAC"/>
</dbReference>
<evidence type="ECO:0000313" key="6">
    <source>
        <dbReference type="Proteomes" id="UP000093309"/>
    </source>
</evidence>
<dbReference type="Pfam" id="PF12833">
    <property type="entry name" value="HTH_18"/>
    <property type="match status" value="1"/>
</dbReference>
<reference evidence="6" key="1">
    <citation type="submission" date="2016-05" db="EMBL/GenBank/DDBJ databases">
        <title>Paenibacillus oryzae. sp. nov., isolated from the rice root.</title>
        <authorList>
            <person name="Zhang J."/>
            <person name="Zhang X."/>
        </authorList>
    </citation>
    <scope>NUCLEOTIDE SEQUENCE [LARGE SCALE GENOMIC DNA]</scope>
    <source>
        <strain evidence="6">KCTC13222</strain>
    </source>
</reference>
<dbReference type="STRING" id="512399.A8709_31570"/>
<evidence type="ECO:0000256" key="3">
    <source>
        <dbReference type="ARBA" id="ARBA00023163"/>
    </source>
</evidence>
<dbReference type="OrthoDB" id="249627at2"/>
<evidence type="ECO:0000256" key="1">
    <source>
        <dbReference type="ARBA" id="ARBA00023015"/>
    </source>
</evidence>
<dbReference type="InterPro" id="IPR018060">
    <property type="entry name" value="HTH_AraC"/>
</dbReference>
<keyword evidence="1" id="KW-0805">Transcription regulation</keyword>
<name>A0A1C0ZWA0_9BACL</name>
<dbReference type="AlphaFoldDB" id="A0A1C0ZWA0"/>
<dbReference type="Proteomes" id="UP000093309">
    <property type="component" value="Unassembled WGS sequence"/>
</dbReference>
<gene>
    <name evidence="5" type="ORF">A8709_31570</name>
</gene>
<feature type="domain" description="HTH araC/xylS-type" evidence="4">
    <location>
        <begin position="195"/>
        <end position="293"/>
    </location>
</feature>
<dbReference type="Gene3D" id="2.60.120.10">
    <property type="entry name" value="Jelly Rolls"/>
    <property type="match status" value="1"/>
</dbReference>
<dbReference type="PROSITE" id="PS01124">
    <property type="entry name" value="HTH_ARAC_FAMILY_2"/>
    <property type="match status" value="1"/>
</dbReference>
<dbReference type="Gene3D" id="1.10.10.60">
    <property type="entry name" value="Homeodomain-like"/>
    <property type="match status" value="2"/>
</dbReference>
<dbReference type="EMBL" id="LYPC01000027">
    <property type="protein sequence ID" value="OCT12369.1"/>
    <property type="molecule type" value="Genomic_DNA"/>
</dbReference>
<dbReference type="InterPro" id="IPR020449">
    <property type="entry name" value="Tscrpt_reg_AraC-type_HTH"/>
</dbReference>
<dbReference type="Pfam" id="PF02311">
    <property type="entry name" value="AraC_binding"/>
    <property type="match status" value="1"/>
</dbReference>
<proteinExistence type="predicted"/>
<dbReference type="InterPro" id="IPR014710">
    <property type="entry name" value="RmlC-like_jellyroll"/>
</dbReference>
<sequence>MGINTSSATEYKRTHLMMSLVINTVITMHYFEFGKDYAFNGEKHDFWEFLYVDRGEVEVQADDNRYLLKQGSIIFHKPNEFHSFYATKGKAPNLIVMTFDCHSKAMQFFENKLLYLEDEERNLLAQIVREGQQAFEFPFGHPLVRRPDAPVGSEQMLQSYLEILLLRLLRKSSSGEADTSLSTGAKEKSVHDLTTKVIAYMVENIDAQLTLNDISQLFCVGKSQLKDLFKKHTRYTVMEYFAKLKIDQAKVLIREEDYNFTEISRRLGFSSVHYFSKAFKKATLMSPSEYARTVKSRM</sequence>
<organism evidence="5 6">
    <name type="scientific">Paenibacillus pectinilyticus</name>
    <dbReference type="NCBI Taxonomy" id="512399"/>
    <lineage>
        <taxon>Bacteria</taxon>
        <taxon>Bacillati</taxon>
        <taxon>Bacillota</taxon>
        <taxon>Bacilli</taxon>
        <taxon>Bacillales</taxon>
        <taxon>Paenibacillaceae</taxon>
        <taxon>Paenibacillus</taxon>
    </lineage>
</organism>
<evidence type="ECO:0000256" key="2">
    <source>
        <dbReference type="ARBA" id="ARBA00023125"/>
    </source>
</evidence>
<dbReference type="GO" id="GO:0043565">
    <property type="term" value="F:sequence-specific DNA binding"/>
    <property type="evidence" value="ECO:0007669"/>
    <property type="project" value="InterPro"/>
</dbReference>
<dbReference type="InterPro" id="IPR009057">
    <property type="entry name" value="Homeodomain-like_sf"/>
</dbReference>
<dbReference type="GO" id="GO:0003700">
    <property type="term" value="F:DNA-binding transcription factor activity"/>
    <property type="evidence" value="ECO:0007669"/>
    <property type="project" value="InterPro"/>
</dbReference>
<dbReference type="PANTHER" id="PTHR43280">
    <property type="entry name" value="ARAC-FAMILY TRANSCRIPTIONAL REGULATOR"/>
    <property type="match status" value="1"/>
</dbReference>
<dbReference type="InterPro" id="IPR003313">
    <property type="entry name" value="AraC-bd"/>
</dbReference>
<dbReference type="PANTHER" id="PTHR43280:SF2">
    <property type="entry name" value="HTH-TYPE TRANSCRIPTIONAL REGULATOR EXSA"/>
    <property type="match status" value="1"/>
</dbReference>